<protein>
    <recommendedName>
        <fullName evidence="4">LGFP repeat protein</fullName>
    </recommendedName>
</protein>
<dbReference type="RefSeq" id="WP_059265185.1">
    <property type="nucleotide sequence ID" value="NZ_KQ948362.1"/>
</dbReference>
<feature type="signal peptide" evidence="1">
    <location>
        <begin position="1"/>
        <end position="33"/>
    </location>
</feature>
<dbReference type="Proteomes" id="UP000053398">
    <property type="component" value="Unassembled WGS sequence"/>
</dbReference>
<dbReference type="InterPro" id="IPR013207">
    <property type="entry name" value="LGFP"/>
</dbReference>
<feature type="chain" id="PRO_5007103215" description="LGFP repeat protein" evidence="1">
    <location>
        <begin position="34"/>
        <end position="346"/>
    </location>
</feature>
<keyword evidence="3" id="KW-1185">Reference proteome</keyword>
<evidence type="ECO:0000313" key="3">
    <source>
        <dbReference type="Proteomes" id="UP000053398"/>
    </source>
</evidence>
<keyword evidence="1" id="KW-0732">Signal</keyword>
<comment type="caution">
    <text evidence="2">The sequence shown here is derived from an EMBL/GenBank/DDBJ whole genome shotgun (WGS) entry which is preliminary data.</text>
</comment>
<dbReference type="EMBL" id="LMWP01000035">
    <property type="protein sequence ID" value="KUN20342.1"/>
    <property type="molecule type" value="Genomic_DNA"/>
</dbReference>
<reference evidence="2 3" key="1">
    <citation type="submission" date="2015-10" db="EMBL/GenBank/DDBJ databases">
        <title>Draft genome sequence of Streptomyces corchorusii DSM 40340, type strain for the species Streptomyces corchorusii.</title>
        <authorList>
            <person name="Ruckert C."/>
            <person name="Winkler A."/>
            <person name="Kalinowski J."/>
            <person name="Kampfer P."/>
            <person name="Glaeser S."/>
        </authorList>
    </citation>
    <scope>NUCLEOTIDE SEQUENCE [LARGE SCALE GENOMIC DNA]</scope>
    <source>
        <strain evidence="2 3">DSM 40340</strain>
    </source>
</reference>
<sequence>MSAARLRRVRAGGTVLLAALTVLTALGSGPASADSTRPPKIPGPLGHAAPATAYCDIPAERDIAVTRKVYEVGQRMNVSPKVMLAGFETGWVESRMNNLACGDRDSLGVFQQRPSQGWGSPEQVLDVDYAAAKFFEVAEQMEPGMEGSTAGQLAQAVQRSAYPLRYDQAEGTAVELRDEAFQPYGTIGAKYGGMGGPGSVLGAPVRAEEAASLGGRFQLFQNGIILWHPDVAYAVYGDVLSKFWATDAERRWGFPTMDEADASRAPDGTRGRYQFFERGLFLWSPSTGTHVVHDAIYDAFHAGGHESVLGYPTTDETDEAGGGRMQRFQKATIHWHPDKGTWITDN</sequence>
<gene>
    <name evidence="2" type="ORF">AQJ11_29545</name>
</gene>
<proteinExistence type="predicted"/>
<name>A0A101PZ75_STRCK</name>
<evidence type="ECO:0008006" key="4">
    <source>
        <dbReference type="Google" id="ProtNLM"/>
    </source>
</evidence>
<dbReference type="AlphaFoldDB" id="A0A101PZ75"/>
<evidence type="ECO:0000313" key="2">
    <source>
        <dbReference type="EMBL" id="KUN20342.1"/>
    </source>
</evidence>
<accession>A0A101PZ75</accession>
<dbReference type="Pfam" id="PF08310">
    <property type="entry name" value="LGFP"/>
    <property type="match status" value="3"/>
</dbReference>
<organism evidence="2 3">
    <name type="scientific">Streptomyces corchorusii</name>
    <name type="common">Streptomyces chibaensis</name>
    <dbReference type="NCBI Taxonomy" id="1903"/>
    <lineage>
        <taxon>Bacteria</taxon>
        <taxon>Bacillati</taxon>
        <taxon>Actinomycetota</taxon>
        <taxon>Actinomycetes</taxon>
        <taxon>Kitasatosporales</taxon>
        <taxon>Streptomycetaceae</taxon>
        <taxon>Streptomyces</taxon>
    </lineage>
</organism>
<evidence type="ECO:0000256" key="1">
    <source>
        <dbReference type="SAM" id="SignalP"/>
    </source>
</evidence>